<name>A0A510Y914_MARHA</name>
<feature type="domain" description="Phosphoribosyl-dephospho-CoA transferase MdcG C-terminal" evidence="3">
    <location>
        <begin position="97"/>
        <end position="203"/>
    </location>
</feature>
<dbReference type="RefSeq" id="WP_079476696.1">
    <property type="nucleotide sequence ID" value="NZ_BJUN01000020.1"/>
</dbReference>
<proteinExistence type="predicted"/>
<dbReference type="Pfam" id="PF10620">
    <property type="entry name" value="MdcG"/>
    <property type="match status" value="1"/>
</dbReference>
<evidence type="ECO:0000313" key="6">
    <source>
        <dbReference type="Proteomes" id="UP000321051"/>
    </source>
</evidence>
<feature type="domain" description="Phosphoribosyl-dephospho-CoA transferase MdcG N-terminal" evidence="4">
    <location>
        <begin position="5"/>
        <end position="77"/>
    </location>
</feature>
<dbReference type="Proteomes" id="UP000321051">
    <property type="component" value="Unassembled WGS sequence"/>
</dbReference>
<comment type="caution">
    <text evidence="5">The sequence shown here is derived from an EMBL/GenBank/DDBJ whole genome shotgun (WGS) entry which is preliminary data.</text>
</comment>
<accession>A0A510Y914</accession>
<keyword evidence="6" id="KW-1185">Reference proteome</keyword>
<dbReference type="InterPro" id="IPR048903">
    <property type="entry name" value="MdcG_N"/>
</dbReference>
<evidence type="ECO:0000313" key="5">
    <source>
        <dbReference type="EMBL" id="GEK59839.1"/>
    </source>
</evidence>
<reference evidence="5 6" key="1">
    <citation type="submission" date="2019-07" db="EMBL/GenBank/DDBJ databases">
        <title>Whole genome shotgun sequence of Marinococcus halophilus NBRC 102359.</title>
        <authorList>
            <person name="Hosoyama A."/>
            <person name="Uohara A."/>
            <person name="Ohji S."/>
            <person name="Ichikawa N."/>
        </authorList>
    </citation>
    <scope>NUCLEOTIDE SEQUENCE [LARGE SCALE GENOMIC DNA]</scope>
    <source>
        <strain evidence="5 6">NBRC 102359</strain>
    </source>
</reference>
<evidence type="ECO:0000256" key="2">
    <source>
        <dbReference type="ARBA" id="ARBA00022695"/>
    </source>
</evidence>
<dbReference type="NCBIfam" id="TIGR03135">
    <property type="entry name" value="malonate_mdcG"/>
    <property type="match status" value="1"/>
</dbReference>
<organism evidence="5 6">
    <name type="scientific">Marinococcus halophilus</name>
    <dbReference type="NCBI Taxonomy" id="1371"/>
    <lineage>
        <taxon>Bacteria</taxon>
        <taxon>Bacillati</taxon>
        <taxon>Bacillota</taxon>
        <taxon>Bacilli</taxon>
        <taxon>Bacillales</taxon>
        <taxon>Bacillaceae</taxon>
        <taxon>Marinococcus</taxon>
    </lineage>
</organism>
<gene>
    <name evidence="5" type="primary">mdcG</name>
    <name evidence="5" type="ORF">MHA01_27440</name>
</gene>
<dbReference type="AlphaFoldDB" id="A0A510Y914"/>
<evidence type="ECO:0000259" key="3">
    <source>
        <dbReference type="Pfam" id="PF10620"/>
    </source>
</evidence>
<dbReference type="EMBL" id="BJUN01000020">
    <property type="protein sequence ID" value="GEK59839.1"/>
    <property type="molecule type" value="Genomic_DNA"/>
</dbReference>
<dbReference type="Pfam" id="PF20866">
    <property type="entry name" value="MdcG_N"/>
    <property type="match status" value="1"/>
</dbReference>
<dbReference type="GO" id="GO:0016779">
    <property type="term" value="F:nucleotidyltransferase activity"/>
    <property type="evidence" value="ECO:0007669"/>
    <property type="project" value="UniProtKB-KW"/>
</dbReference>
<dbReference type="NCBIfam" id="NF002332">
    <property type="entry name" value="PRK01293.1"/>
    <property type="match status" value="1"/>
</dbReference>
<dbReference type="InterPro" id="IPR017557">
    <property type="entry name" value="Holo-ACP_synthase"/>
</dbReference>
<keyword evidence="2" id="KW-0548">Nucleotidyltransferase</keyword>
<protein>
    <submittedName>
        <fullName evidence="5">Phosphoribosyl-dephospho-CoA transferase</fullName>
    </submittedName>
</protein>
<dbReference type="InterPro" id="IPR049180">
    <property type="entry name" value="MdcG_C"/>
</dbReference>
<sequence>MDINVHDLVKINGAQALETSEPLPAWAIFSLKKAPYVVVRRAEIVNKKIPVGIRGENRAERMAAWVDEENAEKVIPPEEIIHQKMWKELEGNRRVLPQIEAMLALDKLLRRERLAWGPGGSTGFELVSKMNTINMHSDVDIIIRVDEQNIKKMETLREKIQNLSARVDVLLEAEIGAIALEDYLGKHSKMLVRTKNGPRLFDREKVF</sequence>
<evidence type="ECO:0000256" key="1">
    <source>
        <dbReference type="ARBA" id="ARBA00022679"/>
    </source>
</evidence>
<evidence type="ECO:0000259" key="4">
    <source>
        <dbReference type="Pfam" id="PF20866"/>
    </source>
</evidence>
<dbReference type="OrthoDB" id="1275217at2"/>
<dbReference type="STRING" id="1371.GCA_900166605_03019"/>
<keyword evidence="1 5" id="KW-0808">Transferase</keyword>